<comment type="caution">
    <text evidence="1">The sequence shown here is derived from an EMBL/GenBank/DDBJ whole genome shotgun (WGS) entry which is preliminary data.</text>
</comment>
<dbReference type="Proteomes" id="UP001163731">
    <property type="component" value="Unassembled WGS sequence"/>
</dbReference>
<accession>A0ABT3HTA4</accession>
<reference evidence="1" key="1">
    <citation type="submission" date="2022-10" db="EMBL/GenBank/DDBJ databases">
        <title>Chryseobacterium babae sp. nov. isolated from the gut of the beetle Oryctes rhinoceros, and Chryseobacterium kimseyorum sp. nov., isolated from a stick insect rearing cage.</title>
        <authorList>
            <person name="Shelomi M."/>
            <person name="Han C.-J."/>
            <person name="Chen W.-M."/>
            <person name="Chen H.-K."/>
            <person name="Liaw S.-J."/>
            <person name="Muhle E."/>
            <person name="Clermont D."/>
        </authorList>
    </citation>
    <scope>NUCLEOTIDE SEQUENCE</scope>
    <source>
        <strain evidence="1">09-1422</strain>
    </source>
</reference>
<protein>
    <recommendedName>
        <fullName evidence="3">VCBS repeat-containing protein</fullName>
    </recommendedName>
</protein>
<dbReference type="RefSeq" id="WP_264748307.1">
    <property type="nucleotide sequence ID" value="NZ_JAPDHW010000001.1"/>
</dbReference>
<evidence type="ECO:0008006" key="3">
    <source>
        <dbReference type="Google" id="ProtNLM"/>
    </source>
</evidence>
<evidence type="ECO:0000313" key="1">
    <source>
        <dbReference type="EMBL" id="MCW3167009.1"/>
    </source>
</evidence>
<gene>
    <name evidence="1" type="ORF">OMO38_00580</name>
</gene>
<dbReference type="NCBIfam" id="NF047539">
    <property type="entry name" value="XAC2610_fam"/>
    <property type="match status" value="1"/>
</dbReference>
<organism evidence="1 2">
    <name type="scientific">Chryseobacterium kimseyorum</name>
    <dbReference type="NCBI Taxonomy" id="2984028"/>
    <lineage>
        <taxon>Bacteria</taxon>
        <taxon>Pseudomonadati</taxon>
        <taxon>Bacteroidota</taxon>
        <taxon>Flavobacteriia</taxon>
        <taxon>Flavobacteriales</taxon>
        <taxon>Weeksellaceae</taxon>
        <taxon>Chryseobacterium group</taxon>
        <taxon>Chryseobacterium</taxon>
    </lineage>
</organism>
<sequence length="211" mass="24411">MTRTLFLLCLISQWFCSQKTEYFSDSKTVIKPNQYKLNVSQKNNKTESVVNFELFKKTGKNWAKLQTANFKKEADFGLFVFTDEDLNNDGYNDVKISFSQAGRGSNELNKLLIFNPKTQKLIEIINSQDYPNLHYNSKRNCVNSYSFSGGNSTYFLKINNNRLQEFARVDFANDSVSSYKISHEEEILIQKKPYKSNDAAVFFSGFDPIEE</sequence>
<dbReference type="InterPro" id="IPR058087">
    <property type="entry name" value="XAC2610_dom"/>
</dbReference>
<proteinExistence type="predicted"/>
<dbReference type="EMBL" id="JAPDHW010000001">
    <property type="protein sequence ID" value="MCW3167009.1"/>
    <property type="molecule type" value="Genomic_DNA"/>
</dbReference>
<evidence type="ECO:0000313" key="2">
    <source>
        <dbReference type="Proteomes" id="UP001163731"/>
    </source>
</evidence>
<name>A0ABT3HTA4_9FLAO</name>
<keyword evidence="2" id="KW-1185">Reference proteome</keyword>